<dbReference type="EMBL" id="CQBM01000008">
    <property type="protein sequence ID" value="CNI39342.1"/>
    <property type="molecule type" value="Genomic_DNA"/>
</dbReference>
<evidence type="ECO:0000313" key="2">
    <source>
        <dbReference type="Proteomes" id="UP000040841"/>
    </source>
</evidence>
<sequence length="30" mass="3695">MQLKYDRYKCEVNFAQYAYKIAIYNAFLNL</sequence>
<dbReference type="Proteomes" id="UP000040841">
    <property type="component" value="Unassembled WGS sequence"/>
</dbReference>
<gene>
    <name evidence="1" type="ORF">ERS008502_03123</name>
</gene>
<protein>
    <submittedName>
        <fullName evidence="1">Uncharacterized protein</fullName>
    </submittedName>
</protein>
<comment type="caution">
    <text evidence="1">The sequence shown here is derived from an EMBL/GenBank/DDBJ whole genome shotgun (WGS) entry which is preliminary data.</text>
</comment>
<organism evidence="1 2">
    <name type="scientific">Yersinia mollaretii</name>
    <dbReference type="NCBI Taxonomy" id="33060"/>
    <lineage>
        <taxon>Bacteria</taxon>
        <taxon>Pseudomonadati</taxon>
        <taxon>Pseudomonadota</taxon>
        <taxon>Gammaproteobacteria</taxon>
        <taxon>Enterobacterales</taxon>
        <taxon>Yersiniaceae</taxon>
        <taxon>Yersinia</taxon>
    </lineage>
</organism>
<accession>A0AA36LNR4</accession>
<evidence type="ECO:0000313" key="1">
    <source>
        <dbReference type="EMBL" id="CNI39342.1"/>
    </source>
</evidence>
<proteinExistence type="predicted"/>
<reference evidence="1 2" key="1">
    <citation type="submission" date="2015-03" db="EMBL/GenBank/DDBJ databases">
        <authorList>
            <consortium name="Pathogen Informatics"/>
            <person name="Murphy D."/>
        </authorList>
    </citation>
    <scope>NUCLEOTIDE SEQUENCE [LARGE SCALE GENOMIC DNA]</scope>
    <source>
        <strain evidence="1 2">FE82747</strain>
    </source>
</reference>
<name>A0AA36LNR4_YERMO</name>
<dbReference type="AlphaFoldDB" id="A0AA36LNR4"/>